<feature type="compositionally biased region" description="Low complexity" evidence="2">
    <location>
        <begin position="653"/>
        <end position="666"/>
    </location>
</feature>
<protein>
    <submittedName>
        <fullName evidence="4">Uncharacterized protein</fullName>
    </submittedName>
</protein>
<dbReference type="OrthoDB" id="377446at2759"/>
<evidence type="ECO:0000256" key="2">
    <source>
        <dbReference type="SAM" id="MobiDB-lite"/>
    </source>
</evidence>
<dbReference type="RefSeq" id="XP_028526925.1">
    <property type="nucleotide sequence ID" value="XM_028670143.1"/>
</dbReference>
<dbReference type="GeneID" id="39732338"/>
<dbReference type="Proteomes" id="UP000220797">
    <property type="component" value="Unassembled WGS sequence"/>
</dbReference>
<name>A0A1J1GS22_PLAGA</name>
<keyword evidence="1" id="KW-0175">Coiled coil</keyword>
<feature type="transmembrane region" description="Helical" evidence="3">
    <location>
        <begin position="827"/>
        <end position="848"/>
    </location>
</feature>
<accession>A0A1J1GS22</accession>
<dbReference type="VEuPathDB" id="PlasmoDB:PGAL8A_00380800"/>
<feature type="transmembrane region" description="Helical" evidence="3">
    <location>
        <begin position="101"/>
        <end position="122"/>
    </location>
</feature>
<feature type="compositionally biased region" description="Basic and acidic residues" evidence="2">
    <location>
        <begin position="390"/>
        <end position="411"/>
    </location>
</feature>
<feature type="transmembrane region" description="Helical" evidence="3">
    <location>
        <begin position="972"/>
        <end position="990"/>
    </location>
</feature>
<comment type="caution">
    <text evidence="4">The sequence shown here is derived from an EMBL/GenBank/DDBJ whole genome shotgun (WGS) entry which is preliminary data.</text>
</comment>
<feature type="coiled-coil region" evidence="1">
    <location>
        <begin position="591"/>
        <end position="631"/>
    </location>
</feature>
<feature type="transmembrane region" description="Helical" evidence="3">
    <location>
        <begin position="176"/>
        <end position="196"/>
    </location>
</feature>
<keyword evidence="3" id="KW-0472">Membrane</keyword>
<evidence type="ECO:0000256" key="1">
    <source>
        <dbReference type="SAM" id="Coils"/>
    </source>
</evidence>
<feature type="region of interest" description="Disordered" evidence="2">
    <location>
        <begin position="445"/>
        <end position="466"/>
    </location>
</feature>
<keyword evidence="3" id="KW-1133">Transmembrane helix</keyword>
<evidence type="ECO:0000256" key="3">
    <source>
        <dbReference type="SAM" id="Phobius"/>
    </source>
</evidence>
<feature type="transmembrane region" description="Helical" evidence="3">
    <location>
        <begin position="996"/>
        <end position="1016"/>
    </location>
</feature>
<keyword evidence="5" id="KW-1185">Reference proteome</keyword>
<keyword evidence="3" id="KW-0812">Transmembrane</keyword>
<feature type="transmembrane region" description="Helical" evidence="3">
    <location>
        <begin position="860"/>
        <end position="882"/>
    </location>
</feature>
<feature type="transmembrane region" description="Helical" evidence="3">
    <location>
        <begin position="151"/>
        <end position="170"/>
    </location>
</feature>
<feature type="region of interest" description="Disordered" evidence="2">
    <location>
        <begin position="375"/>
        <end position="411"/>
    </location>
</feature>
<dbReference type="EMBL" id="CVMV01000022">
    <property type="protein sequence ID" value="CRG94104.1"/>
    <property type="molecule type" value="Genomic_DNA"/>
</dbReference>
<feature type="transmembrane region" description="Helical" evidence="3">
    <location>
        <begin position="946"/>
        <end position="965"/>
    </location>
</feature>
<feature type="region of interest" description="Disordered" evidence="2">
    <location>
        <begin position="653"/>
        <end position="673"/>
    </location>
</feature>
<reference evidence="4" key="1">
    <citation type="submission" date="2015-04" db="EMBL/GenBank/DDBJ databases">
        <authorList>
            <consortium name="Pathogen Informatics"/>
        </authorList>
    </citation>
    <scope>NUCLEOTIDE SEQUENCE [LARGE SCALE GENOMIC DNA]</scope>
    <source>
        <strain evidence="4">8A</strain>
    </source>
</reference>
<feature type="transmembrane region" description="Helical" evidence="3">
    <location>
        <begin position="128"/>
        <end position="144"/>
    </location>
</feature>
<evidence type="ECO:0000313" key="5">
    <source>
        <dbReference type="Proteomes" id="UP000220797"/>
    </source>
</evidence>
<feature type="compositionally biased region" description="Basic residues" evidence="2">
    <location>
        <begin position="450"/>
        <end position="466"/>
    </location>
</feature>
<dbReference type="AlphaFoldDB" id="A0A1J1GS22"/>
<proteinExistence type="predicted"/>
<feature type="transmembrane region" description="Helical" evidence="3">
    <location>
        <begin position="903"/>
        <end position="926"/>
    </location>
</feature>
<feature type="compositionally biased region" description="Basic residues" evidence="2">
    <location>
        <begin position="380"/>
        <end position="389"/>
    </location>
</feature>
<gene>
    <name evidence="4" type="ORF">PGAL8A_00380800</name>
</gene>
<evidence type="ECO:0000313" key="4">
    <source>
        <dbReference type="EMBL" id="CRG94104.1"/>
    </source>
</evidence>
<feature type="transmembrane region" description="Helical" evidence="3">
    <location>
        <begin position="42"/>
        <end position="64"/>
    </location>
</feature>
<dbReference type="OMA" id="NFSCLFY"/>
<sequence length="1055" mass="126838">MLKYFTKEHYSNLSSGKRKSLMMEMDIKTRKTFITREEFKHIFILDSIDVTAGLCLLNVFLFILGGLTRNKKKGDITRNLQGVIFIISLLCYSMQKFLKMCIVSDSFFFLLLTLSCICPFLLLKLNGSFNSIIFFYLSIILYFTKYHLRVLFILDIFLIIIIFIIEISISSTTMDFYMLIFLSCTFFISIIFYRYLYYFSKTIAISSSQPKKMILIFPYINEYQEICFLKLADILLDLNNYINIKWNLFCNNIPKINLKNQTEIQNLNIVSSRLSNKLYTLRNQKMFLNYPPYYCLKVLYHKKLYLVSLAIEKKRKKIMRLYPNSNKKNLYFLIEIIKLQRNFCTFENKNEKDSKDKKLDKKSDDTKITKKEKRNFEKKSIKKKKKDNKKKLDVNKTDNLQKKNDKKEKESFKSHKKYYNFISNNNEIKDFFECKINYNCKVKQKEEHNRNKKDKKRKNKKEKKKKRKILANFRYKSWEFYKIHSTKLREYSSEVIIKEKVNAEKKKKKDVDLFRHKKKTSKLRNNYINTLSVERGKIKKYFNNLKSDGHFFESKYVSILSKKGNSIDSAKLKEDEQNLNDQKNMFSLENINNIKKKNKKKSYNIEKIKNNDNINIKRNVLKKRFKNLEEHGGQMFYDNKIDEEINKRNNITNKKNVLKNSNNDNNDFSSITSKQNKYTQNSIKSFFVLDNKKEINLNEQNNKKYIYNTTKIYYKSHNGNNSKKNKQIYFNNSEQYKSTSFSSYYSDISEGKIVLINFSCIFYLFINKIQLILRYIEKINYVVQSANFKSGVSPHKDNLLSFLDQKVERYYLLWSNSFDLVYYVQNYIYHIFLILIFHIFCIFIRIAPIHMSHSYFLFKINSFLIIFISRFLLSLVIIAIVISPIIRTISVNPQNIFKIKMCFFILSIFILLLSILDYLWTIFLVHKNSWNLEKNSLLKLQKAYEYSIFYEAEFILFVPIFYFLVMHRLKSMWFIYIIWISLINIIFWVYISVPLIGLKINISLIVLIFMCILFIIRPFEIVKRDIFSKYVLPYILFLDDILHFVNNEKELKYLY</sequence>
<organism evidence="4 5">
    <name type="scientific">Plasmodium gallinaceum</name>
    <dbReference type="NCBI Taxonomy" id="5849"/>
    <lineage>
        <taxon>Eukaryota</taxon>
        <taxon>Sar</taxon>
        <taxon>Alveolata</taxon>
        <taxon>Apicomplexa</taxon>
        <taxon>Aconoidasida</taxon>
        <taxon>Haemosporida</taxon>
        <taxon>Plasmodiidae</taxon>
        <taxon>Plasmodium</taxon>
        <taxon>Plasmodium (Haemamoeba)</taxon>
    </lineage>
</organism>